<accession>A0ABR9E3N2</accession>
<dbReference type="EMBL" id="AQGU01000029">
    <property type="protein sequence ID" value="MBE0361217.1"/>
    <property type="molecule type" value="Genomic_DNA"/>
</dbReference>
<reference evidence="1 2" key="1">
    <citation type="submission" date="2015-06" db="EMBL/GenBank/DDBJ databases">
        <title>Genome sequence of Pseudoalteromonas aliena.</title>
        <authorList>
            <person name="Xie B.-B."/>
            <person name="Rong J.-C."/>
            <person name="Qin Q.-L."/>
            <person name="Zhang Y.-Z."/>
        </authorList>
    </citation>
    <scope>NUCLEOTIDE SEQUENCE [LARGE SCALE GENOMIC DNA]</scope>
    <source>
        <strain evidence="1 2">SW19</strain>
    </source>
</reference>
<evidence type="ECO:0000313" key="1">
    <source>
        <dbReference type="EMBL" id="MBE0361217.1"/>
    </source>
</evidence>
<proteinExistence type="predicted"/>
<evidence type="ECO:0000313" key="2">
    <source>
        <dbReference type="Proteomes" id="UP000648482"/>
    </source>
</evidence>
<keyword evidence="2" id="KW-1185">Reference proteome</keyword>
<protein>
    <submittedName>
        <fullName evidence="1">Uncharacterized protein</fullName>
    </submittedName>
</protein>
<dbReference type="Proteomes" id="UP000648482">
    <property type="component" value="Unassembled WGS sequence"/>
</dbReference>
<comment type="caution">
    <text evidence="1">The sequence shown here is derived from an EMBL/GenBank/DDBJ whole genome shotgun (WGS) entry which is preliminary data.</text>
</comment>
<organism evidence="1 2">
    <name type="scientific">Pseudoalteromonas aliena SW19</name>
    <dbReference type="NCBI Taxonomy" id="1314866"/>
    <lineage>
        <taxon>Bacteria</taxon>
        <taxon>Pseudomonadati</taxon>
        <taxon>Pseudomonadota</taxon>
        <taxon>Gammaproteobacteria</taxon>
        <taxon>Alteromonadales</taxon>
        <taxon>Pseudoalteromonadaceae</taxon>
        <taxon>Pseudoalteromonas</taxon>
    </lineage>
</organism>
<gene>
    <name evidence="1" type="ORF">PALI_b0152</name>
</gene>
<sequence>MLARKAKLLNFDVINISVRLYIALCIVDAQLAGVKSEAFEFRWNY</sequence>
<name>A0ABR9E3N2_9GAMM</name>